<dbReference type="InterPro" id="IPR002220">
    <property type="entry name" value="DapA-like"/>
</dbReference>
<keyword evidence="10 12" id="KW-0704">Schiff base</keyword>
<dbReference type="GO" id="GO:0009089">
    <property type="term" value="P:lysine biosynthetic process via diaminopimelate"/>
    <property type="evidence" value="ECO:0007669"/>
    <property type="project" value="UniProtKB-UniRule"/>
</dbReference>
<evidence type="ECO:0000256" key="15">
    <source>
        <dbReference type="PIRSR" id="PIRSR001365-2"/>
    </source>
</evidence>
<evidence type="ECO:0000256" key="1">
    <source>
        <dbReference type="ARBA" id="ARBA00003294"/>
    </source>
</evidence>
<feature type="binding site" evidence="12 15">
    <location>
        <position position="44"/>
    </location>
    <ligand>
        <name>pyruvate</name>
        <dbReference type="ChEBI" id="CHEBI:15361"/>
    </ligand>
</feature>
<dbReference type="EC" id="4.3.3.7" evidence="4 12"/>
<reference evidence="16" key="1">
    <citation type="submission" date="2017-08" db="EMBL/GenBank/DDBJ databases">
        <authorList>
            <person name="Imhoff J.F."/>
            <person name="Rahn T."/>
            <person name="Kuenzel S."/>
            <person name="Neulinger S.C."/>
        </authorList>
    </citation>
    <scope>NUCLEOTIDE SEQUENCE</scope>
    <source>
        <strain evidence="16">DSM 9154</strain>
    </source>
</reference>
<dbReference type="PROSITE" id="PS00665">
    <property type="entry name" value="DHDPS_1"/>
    <property type="match status" value="1"/>
</dbReference>
<name>A0A934QFW0_9PROT</name>
<dbReference type="Pfam" id="PF00701">
    <property type="entry name" value="DHDPS"/>
    <property type="match status" value="1"/>
</dbReference>
<dbReference type="Gene3D" id="3.20.20.70">
    <property type="entry name" value="Aldolase class I"/>
    <property type="match status" value="1"/>
</dbReference>
<evidence type="ECO:0000256" key="8">
    <source>
        <dbReference type="ARBA" id="ARBA00023154"/>
    </source>
</evidence>
<comment type="catalytic activity">
    <reaction evidence="11 12">
        <text>L-aspartate 4-semialdehyde + pyruvate = (2S,4S)-4-hydroxy-2,3,4,5-tetrahydrodipicolinate + H2O + H(+)</text>
        <dbReference type="Rhea" id="RHEA:34171"/>
        <dbReference type="ChEBI" id="CHEBI:15361"/>
        <dbReference type="ChEBI" id="CHEBI:15377"/>
        <dbReference type="ChEBI" id="CHEBI:15378"/>
        <dbReference type="ChEBI" id="CHEBI:67139"/>
        <dbReference type="ChEBI" id="CHEBI:537519"/>
        <dbReference type="EC" id="4.3.3.7"/>
    </reaction>
</comment>
<feature type="site" description="Part of a proton relay during catalysis" evidence="12">
    <location>
        <position position="106"/>
    </location>
</feature>
<proteinExistence type="inferred from homology"/>
<sequence>MFQGSFCALITPFTENGVDEKAYAEFIEWQIDAGTDGVIACGTTGESPTVSHEENKRINELAVKTANGRVPVIAGTGSNNTLEAIDMTRHAAAAGADVALVVTPYYNKPSQEGMYQHFKAVHDATDIPIMIYNIPGRCIVDMDPETMGRLAQLPRIIGVKDSTNDIKRPFKTRETCGEDFVQMSGEDATVMPFLSMGGHGCISVTCNVAPRLLAEMHDAWAAGNVERAQEINDLLMPLHAAMFCEPSPSAAKYGASLLGLADERVRLPIVPLSDAAKQQVRQAMSHVGLLS</sequence>
<dbReference type="HAMAP" id="MF_00418">
    <property type="entry name" value="DapA"/>
    <property type="match status" value="1"/>
</dbReference>
<comment type="caution">
    <text evidence="16">The sequence shown here is derived from an EMBL/GenBank/DDBJ whole genome shotgun (WGS) entry which is preliminary data.</text>
</comment>
<dbReference type="SMART" id="SM01130">
    <property type="entry name" value="DHDPS"/>
    <property type="match status" value="1"/>
</dbReference>
<feature type="site" description="Part of a proton relay during catalysis" evidence="12">
    <location>
        <position position="43"/>
    </location>
</feature>
<comment type="caution">
    <text evidence="12">Was originally thought to be a dihydrodipicolinate synthase (DHDPS), catalyzing the condensation of (S)-aspartate-beta-semialdehyde [(S)-ASA] and pyruvate to dihydrodipicolinate (DHDP). However, it was shown in E.coli that the product of the enzymatic reaction is not dihydrodipicolinate but in fact (4S)-4-hydroxy-2,3,4,5-tetrahydro-(2S)-dipicolinic acid (HTPA), and that the consecutive dehydration reaction leading to DHDP is not spontaneous but catalyzed by DapB.</text>
</comment>
<dbReference type="RefSeq" id="WP_027288541.1">
    <property type="nucleotide sequence ID" value="NZ_NRRE01000006.1"/>
</dbReference>
<keyword evidence="6 12" id="KW-0028">Amino-acid biosynthesis</keyword>
<keyword evidence="8 12" id="KW-0457">Lysine biosynthesis</keyword>
<evidence type="ECO:0000256" key="5">
    <source>
        <dbReference type="ARBA" id="ARBA00022490"/>
    </source>
</evidence>
<evidence type="ECO:0000313" key="17">
    <source>
        <dbReference type="Proteomes" id="UP000778970"/>
    </source>
</evidence>
<evidence type="ECO:0000313" key="16">
    <source>
        <dbReference type="EMBL" id="MBK1695780.1"/>
    </source>
</evidence>
<comment type="subcellular location">
    <subcellularLocation>
        <location evidence="12">Cytoplasm</location>
    </subcellularLocation>
</comment>
<dbReference type="PANTHER" id="PTHR12128:SF66">
    <property type="entry name" value="4-HYDROXY-2-OXOGLUTARATE ALDOLASE, MITOCHONDRIAL"/>
    <property type="match status" value="1"/>
</dbReference>
<evidence type="ECO:0000256" key="7">
    <source>
        <dbReference type="ARBA" id="ARBA00022915"/>
    </source>
</evidence>
<dbReference type="InterPro" id="IPR005263">
    <property type="entry name" value="DapA"/>
</dbReference>
<dbReference type="PANTHER" id="PTHR12128">
    <property type="entry name" value="DIHYDRODIPICOLINATE SYNTHASE"/>
    <property type="match status" value="1"/>
</dbReference>
<evidence type="ECO:0000256" key="13">
    <source>
        <dbReference type="PIRNR" id="PIRNR001365"/>
    </source>
</evidence>
<feature type="active site" description="Proton donor/acceptor" evidence="12 14">
    <location>
        <position position="132"/>
    </location>
</feature>
<dbReference type="InterPro" id="IPR020624">
    <property type="entry name" value="Schiff_base-form_aldolases_CS"/>
</dbReference>
<comment type="pathway">
    <text evidence="2 12">Amino-acid biosynthesis; L-lysine biosynthesis via DAP pathway; (S)-tetrahydrodipicolinate from L-aspartate: step 3/4.</text>
</comment>
<dbReference type="GO" id="GO:0019877">
    <property type="term" value="P:diaminopimelate biosynthetic process"/>
    <property type="evidence" value="ECO:0007669"/>
    <property type="project" value="UniProtKB-UniRule"/>
</dbReference>
<feature type="binding site" evidence="12 15">
    <location>
        <position position="202"/>
    </location>
    <ligand>
        <name>pyruvate</name>
        <dbReference type="ChEBI" id="CHEBI:15361"/>
    </ligand>
</feature>
<evidence type="ECO:0000256" key="2">
    <source>
        <dbReference type="ARBA" id="ARBA00005120"/>
    </source>
</evidence>
<protein>
    <recommendedName>
        <fullName evidence="4 12">4-hydroxy-tetrahydrodipicolinate synthase</fullName>
        <shortName evidence="12">HTPA synthase</shortName>
        <ecNumber evidence="4 12">4.3.3.7</ecNumber>
    </recommendedName>
</protein>
<gene>
    <name evidence="12" type="primary">dapA</name>
    <name evidence="16" type="ORF">CKO21_00785</name>
</gene>
<dbReference type="NCBIfam" id="TIGR00674">
    <property type="entry name" value="dapA"/>
    <property type="match status" value="1"/>
</dbReference>
<keyword evidence="7 12" id="KW-0220">Diaminopimelate biosynthesis</keyword>
<dbReference type="EMBL" id="NRRE01000006">
    <property type="protein sequence ID" value="MBK1695780.1"/>
    <property type="molecule type" value="Genomic_DNA"/>
</dbReference>
<keyword evidence="9 12" id="KW-0456">Lyase</keyword>
<dbReference type="SUPFAM" id="SSF51569">
    <property type="entry name" value="Aldolase"/>
    <property type="match status" value="1"/>
</dbReference>
<dbReference type="InterPro" id="IPR013785">
    <property type="entry name" value="Aldolase_TIM"/>
</dbReference>
<evidence type="ECO:0000256" key="9">
    <source>
        <dbReference type="ARBA" id="ARBA00023239"/>
    </source>
</evidence>
<comment type="similarity">
    <text evidence="3 12 13">Belongs to the DapA family.</text>
</comment>
<accession>A0A934QFW0</accession>
<reference evidence="16" key="2">
    <citation type="journal article" date="2020" name="Microorganisms">
        <title>Osmotic Adaptation and Compatible Solute Biosynthesis of Phototrophic Bacteria as Revealed from Genome Analyses.</title>
        <authorList>
            <person name="Imhoff J.F."/>
            <person name="Rahn T."/>
            <person name="Kunzel S."/>
            <person name="Keller A."/>
            <person name="Neulinger S.C."/>
        </authorList>
    </citation>
    <scope>NUCLEOTIDE SEQUENCE</scope>
    <source>
        <strain evidence="16">DSM 9154</strain>
    </source>
</reference>
<dbReference type="GO" id="GO:0008840">
    <property type="term" value="F:4-hydroxy-tetrahydrodipicolinate synthase activity"/>
    <property type="evidence" value="ECO:0007669"/>
    <property type="project" value="UniProtKB-UniRule"/>
</dbReference>
<dbReference type="PIRSF" id="PIRSF001365">
    <property type="entry name" value="DHDPS"/>
    <property type="match status" value="1"/>
</dbReference>
<comment type="function">
    <text evidence="1 12">Catalyzes the condensation of (S)-aspartate-beta-semialdehyde [(S)-ASA] and pyruvate to 4-hydroxy-tetrahydrodipicolinate (HTPA).</text>
</comment>
<dbReference type="GO" id="GO:0005829">
    <property type="term" value="C:cytosol"/>
    <property type="evidence" value="ECO:0007669"/>
    <property type="project" value="TreeGrafter"/>
</dbReference>
<evidence type="ECO:0000256" key="4">
    <source>
        <dbReference type="ARBA" id="ARBA00012086"/>
    </source>
</evidence>
<evidence type="ECO:0000256" key="14">
    <source>
        <dbReference type="PIRSR" id="PIRSR001365-1"/>
    </source>
</evidence>
<evidence type="ECO:0000256" key="6">
    <source>
        <dbReference type="ARBA" id="ARBA00022605"/>
    </source>
</evidence>
<evidence type="ECO:0000256" key="11">
    <source>
        <dbReference type="ARBA" id="ARBA00047836"/>
    </source>
</evidence>
<feature type="active site" description="Schiff-base intermediate with substrate" evidence="12 14">
    <location>
        <position position="160"/>
    </location>
</feature>
<keyword evidence="17" id="KW-1185">Reference proteome</keyword>
<dbReference type="AlphaFoldDB" id="A0A934QFW0"/>
<organism evidence="16 17">
    <name type="scientific">Rhodovibrio salinarum</name>
    <dbReference type="NCBI Taxonomy" id="1087"/>
    <lineage>
        <taxon>Bacteria</taxon>
        <taxon>Pseudomonadati</taxon>
        <taxon>Pseudomonadota</taxon>
        <taxon>Alphaproteobacteria</taxon>
        <taxon>Rhodospirillales</taxon>
        <taxon>Rhodovibrionaceae</taxon>
        <taxon>Rhodovibrio</taxon>
    </lineage>
</organism>
<dbReference type="Proteomes" id="UP000778970">
    <property type="component" value="Unassembled WGS sequence"/>
</dbReference>
<dbReference type="PRINTS" id="PR00146">
    <property type="entry name" value="DHPICSNTHASE"/>
</dbReference>
<dbReference type="CDD" id="cd00950">
    <property type="entry name" value="DHDPS"/>
    <property type="match status" value="1"/>
</dbReference>
<evidence type="ECO:0000256" key="12">
    <source>
        <dbReference type="HAMAP-Rule" id="MF_00418"/>
    </source>
</evidence>
<comment type="subunit">
    <text evidence="12">Homotetramer; dimer of dimers.</text>
</comment>
<evidence type="ECO:0000256" key="10">
    <source>
        <dbReference type="ARBA" id="ARBA00023270"/>
    </source>
</evidence>
<keyword evidence="5 12" id="KW-0963">Cytoplasm</keyword>
<evidence type="ECO:0000256" key="3">
    <source>
        <dbReference type="ARBA" id="ARBA00007592"/>
    </source>
</evidence>